<proteinExistence type="predicted"/>
<name>A0A6M0K2V7_9GAMM</name>
<evidence type="ECO:0000313" key="2">
    <source>
        <dbReference type="Proteomes" id="UP000483379"/>
    </source>
</evidence>
<gene>
    <name evidence="1" type="ORF">G3446_17350</name>
</gene>
<dbReference type="InterPro" id="IPR002736">
    <property type="entry name" value="CitG"/>
</dbReference>
<dbReference type="Pfam" id="PF01874">
    <property type="entry name" value="CitG"/>
    <property type="match status" value="1"/>
</dbReference>
<dbReference type="AlphaFoldDB" id="A0A6M0K2V7"/>
<reference evidence="1 2" key="1">
    <citation type="submission" date="2020-02" db="EMBL/GenBank/DDBJ databases">
        <title>Genome sequences of Thiorhodococcus mannitoliphagus and Thiorhodococcus minor, purple sulfur photosynthetic bacteria in the gammaproteobacterial family, Chromatiaceae.</title>
        <authorList>
            <person name="Aviles F.A."/>
            <person name="Meyer T.E."/>
            <person name="Kyndt J.A."/>
        </authorList>
    </citation>
    <scope>NUCLEOTIDE SEQUENCE [LARGE SCALE GENOMIC DNA]</scope>
    <source>
        <strain evidence="1 2">DSM 11518</strain>
    </source>
</reference>
<dbReference type="GO" id="GO:0005524">
    <property type="term" value="F:ATP binding"/>
    <property type="evidence" value="ECO:0007669"/>
    <property type="project" value="InterPro"/>
</dbReference>
<dbReference type="Proteomes" id="UP000483379">
    <property type="component" value="Unassembled WGS sequence"/>
</dbReference>
<keyword evidence="2" id="KW-1185">Reference proteome</keyword>
<dbReference type="EMBL" id="JAAIJQ010000057">
    <property type="protein sequence ID" value="NEV63634.1"/>
    <property type="molecule type" value="Genomic_DNA"/>
</dbReference>
<comment type="caution">
    <text evidence="1">The sequence shown here is derived from an EMBL/GenBank/DDBJ whole genome shotgun (WGS) entry which is preliminary data.</text>
</comment>
<organism evidence="1 2">
    <name type="scientific">Thiorhodococcus minor</name>
    <dbReference type="NCBI Taxonomy" id="57489"/>
    <lineage>
        <taxon>Bacteria</taxon>
        <taxon>Pseudomonadati</taxon>
        <taxon>Pseudomonadota</taxon>
        <taxon>Gammaproteobacteria</taxon>
        <taxon>Chromatiales</taxon>
        <taxon>Chromatiaceae</taxon>
        <taxon>Thiorhodococcus</taxon>
    </lineage>
</organism>
<dbReference type="PANTHER" id="PTHR42280:SF1">
    <property type="entry name" value="CITG FAMILY PROTEIN"/>
    <property type="match status" value="1"/>
</dbReference>
<protein>
    <submittedName>
        <fullName evidence="1">Triphosphoribosyl-dephospho-CoA synthase</fullName>
    </submittedName>
</protein>
<dbReference type="PANTHER" id="PTHR42280">
    <property type="entry name" value="CITG FAMILY PROTEIN"/>
    <property type="match status" value="1"/>
</dbReference>
<accession>A0A6M0K2V7</accession>
<sequence length="308" mass="33167">MTQRRRRVRCAYREACALELAALKPGNVHQEAGGHGMTVDDFLLSADASAWPLTDPDIGLGERLYRSVSATRSAVGRNTNLGILLLCGPLAQAVVDPRLSGSLRQRLKQVLERCDRRDTQGLFEAIRLAAPAGLGSAETHDVAGPVSATPLEAMAQAAQRDQIAYQYVGGFADLFERGQRLLDALEHRWSDPVWATAGLFMDFLARVPDSHIARKLGPEVARSVLERAAPLTKALLGASRPEGCRAELQRFDRALKAEGINPGTSADLTVASLFIRRLEPVCAELEATAGACRYSPSLAGGHAPRAIL</sequence>
<dbReference type="Gene3D" id="1.10.4200.10">
    <property type="entry name" value="Triphosphoribosyl-dephospho-CoA protein"/>
    <property type="match status" value="1"/>
</dbReference>
<dbReference type="GO" id="GO:0046917">
    <property type="term" value="F:triphosphoribosyl-dephospho-CoA synthase activity"/>
    <property type="evidence" value="ECO:0007669"/>
    <property type="project" value="InterPro"/>
</dbReference>
<evidence type="ECO:0000313" key="1">
    <source>
        <dbReference type="EMBL" id="NEV63634.1"/>
    </source>
</evidence>